<evidence type="ECO:0008006" key="4">
    <source>
        <dbReference type="Google" id="ProtNLM"/>
    </source>
</evidence>
<reference evidence="2" key="1">
    <citation type="submission" date="2020-06" db="EMBL/GenBank/DDBJ databases">
        <authorList>
            <person name="Dong N."/>
        </authorList>
    </citation>
    <scope>NUCLEOTIDE SEQUENCE</scope>
    <source>
        <strain evidence="2">R655-4</strain>
    </source>
</reference>
<dbReference type="AlphaFoldDB" id="A0AAJ1QHG5"/>
<proteinExistence type="predicted"/>
<evidence type="ECO:0000256" key="1">
    <source>
        <dbReference type="SAM" id="SignalP"/>
    </source>
</evidence>
<dbReference type="RefSeq" id="WP_286494331.1">
    <property type="nucleotide sequence ID" value="NZ_JACAGJ010000010.1"/>
</dbReference>
<gene>
    <name evidence="2" type="ORF">HX001_16175</name>
</gene>
<feature type="chain" id="PRO_5042541220" description="T9SS C-terminal target domain-containing protein" evidence="1">
    <location>
        <begin position="19"/>
        <end position="317"/>
    </location>
</feature>
<dbReference type="EMBL" id="JACAGJ010000010">
    <property type="protein sequence ID" value="MDM1074021.1"/>
    <property type="molecule type" value="Genomic_DNA"/>
</dbReference>
<dbReference type="SUPFAM" id="SSF69304">
    <property type="entry name" value="Tricorn protease N-terminal domain"/>
    <property type="match status" value="1"/>
</dbReference>
<sequence length="317" mass="36959">MKYLAIFLFLILTKFTFAQQVQNIDTISIDEYKMESIYLPPVLNEISTLEYEKEDQSMASFWGLNDSDSKPEIYRFNAKTGEIINTIFISNAPNIDWEEISSDDHRIYFADFGNNLGKRKDLAIYFIEKTNIDYSKSYQQLKAEKIEFYYPEQETFQFKNMTTNWDAEAFFVYDNQLHIFTKEWSNLATTHYIIPIDTVKKHTAKKVETFKTNYAVTAAFIDADKNSPTKGIYLLGYTKEALAFISWFDLPEDNNQLFFTSQVKKISLPLGFTTQLGQLEGISVLPTENKVCFSGEEFKYKDFYAKQVVHCVNNFTN</sequence>
<accession>A0AAJ1QHG5</accession>
<name>A0AAJ1QHG5_9FLAO</name>
<protein>
    <recommendedName>
        <fullName evidence="4">T9SS C-terminal target domain-containing protein</fullName>
    </recommendedName>
</protein>
<dbReference type="Proteomes" id="UP001170959">
    <property type="component" value="Unassembled WGS sequence"/>
</dbReference>
<keyword evidence="1" id="KW-0732">Signal</keyword>
<feature type="signal peptide" evidence="1">
    <location>
        <begin position="1"/>
        <end position="18"/>
    </location>
</feature>
<evidence type="ECO:0000313" key="3">
    <source>
        <dbReference type="Proteomes" id="UP001170959"/>
    </source>
</evidence>
<evidence type="ECO:0000313" key="2">
    <source>
        <dbReference type="EMBL" id="MDM1074021.1"/>
    </source>
</evidence>
<comment type="caution">
    <text evidence="2">The sequence shown here is derived from an EMBL/GenBank/DDBJ whole genome shotgun (WGS) entry which is preliminary data.</text>
</comment>
<organism evidence="2 3">
    <name type="scientific">Empedobacter brevis</name>
    <dbReference type="NCBI Taxonomy" id="247"/>
    <lineage>
        <taxon>Bacteria</taxon>
        <taxon>Pseudomonadati</taxon>
        <taxon>Bacteroidota</taxon>
        <taxon>Flavobacteriia</taxon>
        <taxon>Flavobacteriales</taxon>
        <taxon>Weeksellaceae</taxon>
        <taxon>Empedobacter</taxon>
    </lineage>
</organism>
<reference evidence="2" key="2">
    <citation type="journal article" date="2022" name="Sci. Total Environ.">
        <title>Prevalence, transmission, and molecular epidemiology of tet(X)-positive bacteria among humans, animals, and environmental niches in China: An epidemiological, and genomic-based study.</title>
        <authorList>
            <person name="Dong N."/>
            <person name="Zeng Y."/>
            <person name="Cai C."/>
            <person name="Sun C."/>
            <person name="Lu J."/>
            <person name="Liu C."/>
            <person name="Zhou H."/>
            <person name="Sun Q."/>
            <person name="Shu L."/>
            <person name="Wang H."/>
            <person name="Wang Y."/>
            <person name="Wang S."/>
            <person name="Wu C."/>
            <person name="Chan E.W."/>
            <person name="Chen G."/>
            <person name="Shen Z."/>
            <person name="Chen S."/>
            <person name="Zhang R."/>
        </authorList>
    </citation>
    <scope>NUCLEOTIDE SEQUENCE</scope>
    <source>
        <strain evidence="2">R655-4</strain>
    </source>
</reference>